<dbReference type="Proteomes" id="UP000677898">
    <property type="component" value="Plasmid pLLRS-1"/>
</dbReference>
<dbReference type="Pfam" id="PF23598">
    <property type="entry name" value="LRR_14"/>
    <property type="match status" value="1"/>
</dbReference>
<proteinExistence type="predicted"/>
<evidence type="ECO:0000313" key="5">
    <source>
        <dbReference type="EMBL" id="QUP55685.1"/>
    </source>
</evidence>
<feature type="compositionally biased region" description="Gly residues" evidence="3">
    <location>
        <begin position="1"/>
        <end position="11"/>
    </location>
</feature>
<dbReference type="Pfam" id="PF13855">
    <property type="entry name" value="LRR_8"/>
    <property type="match status" value="1"/>
</dbReference>
<dbReference type="InterPro" id="IPR032675">
    <property type="entry name" value="LRR_dom_sf"/>
</dbReference>
<evidence type="ECO:0000256" key="3">
    <source>
        <dbReference type="SAM" id="MobiDB-lite"/>
    </source>
</evidence>
<dbReference type="InterPro" id="IPR003591">
    <property type="entry name" value="Leu-rich_rpt_typical-subtyp"/>
</dbReference>
<feature type="domain" description="Disease resistance R13L4/SHOC-2-like LRR" evidence="4">
    <location>
        <begin position="267"/>
        <end position="390"/>
    </location>
</feature>
<dbReference type="PANTHER" id="PTHR45752:SF195">
    <property type="entry name" value="LEUCINE-RICH REPEAT (LRR) FAMILY PROTEIN-RELATED"/>
    <property type="match status" value="1"/>
</dbReference>
<evidence type="ECO:0000313" key="6">
    <source>
        <dbReference type="Proteomes" id="UP000677898"/>
    </source>
</evidence>
<dbReference type="SMART" id="SM00369">
    <property type="entry name" value="LRR_TYP"/>
    <property type="match status" value="9"/>
</dbReference>
<dbReference type="SUPFAM" id="SSF52047">
    <property type="entry name" value="RNI-like"/>
    <property type="match status" value="1"/>
</dbReference>
<sequence>MRAGEQTGGSPGTSTRPQIRAPESRTAPSTPEHPQGTGGNRTVPNSPLHDIGHARVFKERVDHTGLSNWRTDMLTRFRQFGLTRGFEPVQVYDRLSRAIDHLKSALRGGDSVQLRQLPVSKLPDFTFDIAHLKKIETVDCDLHELQPALENLFLLETLSLKAAKNLKALPDAVWRLPALKELMLAETGIKALPPMAGASALQRLTVEDSPLEKLPTGFADLGQLANLSLTNTQLRKLPSSTGTLPALKSLSLQDNPKLEQLPKSLGHVEELTLIGGRIHELPSASGMPSLQTLAVDKAPLAKLPSDFGALGNLAHLSLSNTKLRELPPSTGNLSTLKTLSLQDNPKLETLPRSFGQLSGLQELTLTGNRIHELPSVGGMSSLHKLTVDDASLAKLPSDFGALGNLAHLSLSNTQLRELPSGIGDLSALKTLSLQDNQQLAALPSSLGQLSGLEALTLKNSGVRELPPISQASALKALTVENSPLESLPAGFGSLCKQLTQLSLSNTQLRTLPSSISKLSQLTQLTLKNNPRLESLTDASIQKLDKVTTIDLSGCERLSALPSSIGKLPKLNRLDLSGCTSLTMASLPRSLVFPRDKLKVIFPEHLKDSVRDARIGQNPRAQLLEGHLEHQNRAMNNAMFGPDETDEPMTRVPENEGGVISMAFHAKHGYQRLEALRQNARSNMAAPVNKTAESMRRALAKLVNRMPDTTAFKRLENAARSLPHALQEQLADLLAAPAGQKLVQSIAEGAYGAGRDTATIQRMLPELTDQIADHPQIRQLREQAKQYPGSLPSQKLAAALTPLIQPLWESTRALAPMPSDLRQALQDLLVTADGRQLASEINQAAYSHRDGNDAQRDLLPILATKIASDPRVVQVREFQSRHALLSAQDKAESLAQTLTPVARELWEQMQAEAKKQGKAPAASPSGQQ</sequence>
<dbReference type="EMBL" id="CP046730">
    <property type="protein sequence ID" value="QUP55685.1"/>
    <property type="molecule type" value="Genomic_DNA"/>
</dbReference>
<dbReference type="SUPFAM" id="SSF52058">
    <property type="entry name" value="L domain-like"/>
    <property type="match status" value="1"/>
</dbReference>
<feature type="region of interest" description="Disordered" evidence="3">
    <location>
        <begin position="1"/>
        <end position="49"/>
    </location>
</feature>
<dbReference type="PROSITE" id="PS51450">
    <property type="entry name" value="LRR"/>
    <property type="match status" value="1"/>
</dbReference>
<protein>
    <submittedName>
        <fullName evidence="5">Leucine-rich repeat domain-containing protein</fullName>
    </submittedName>
</protein>
<dbReference type="Gene3D" id="3.80.10.10">
    <property type="entry name" value="Ribonuclease Inhibitor"/>
    <property type="match status" value="3"/>
</dbReference>
<dbReference type="InterPro" id="IPR050715">
    <property type="entry name" value="LRR-SigEffector_domain"/>
</dbReference>
<feature type="region of interest" description="Disordered" evidence="3">
    <location>
        <begin position="908"/>
        <end position="927"/>
    </location>
</feature>
<gene>
    <name evidence="5" type="ORF">GO998_18165</name>
</gene>
<dbReference type="PANTHER" id="PTHR45752">
    <property type="entry name" value="LEUCINE-RICH REPEAT-CONTAINING"/>
    <property type="match status" value="1"/>
</dbReference>
<keyword evidence="2" id="KW-0677">Repeat</keyword>
<dbReference type="SMART" id="SM00364">
    <property type="entry name" value="LRR_BAC"/>
    <property type="match status" value="6"/>
</dbReference>
<evidence type="ECO:0000256" key="2">
    <source>
        <dbReference type="ARBA" id="ARBA00022737"/>
    </source>
</evidence>
<evidence type="ECO:0000256" key="1">
    <source>
        <dbReference type="ARBA" id="ARBA00022614"/>
    </source>
</evidence>
<keyword evidence="5" id="KW-0614">Plasmid</keyword>
<organism evidence="5 6">
    <name type="scientific">Ralstonia syzygii</name>
    <dbReference type="NCBI Taxonomy" id="28097"/>
    <lineage>
        <taxon>Bacteria</taxon>
        <taxon>Pseudomonadati</taxon>
        <taxon>Pseudomonadota</taxon>
        <taxon>Betaproteobacteria</taxon>
        <taxon>Burkholderiales</taxon>
        <taxon>Burkholderiaceae</taxon>
        <taxon>Ralstonia</taxon>
        <taxon>Ralstonia solanacearum species complex</taxon>
    </lineage>
</organism>
<geneLocation type="plasmid" evidence="5 6">
    <name>pLLRS-1</name>
</geneLocation>
<keyword evidence="1" id="KW-0433">Leucine-rich repeat</keyword>
<dbReference type="InterPro" id="IPR055414">
    <property type="entry name" value="LRR_R13L4/SHOC2-like"/>
</dbReference>
<reference evidence="5 6" key="1">
    <citation type="journal article" date="2021" name="Phytopathology">
        <title>Complete genome sequence of Ralstonia syzygii subsp. indonesiensis strain LLRS-1, isolated from wilted tobacco in China.</title>
        <authorList>
            <person name="Lu C.H."/>
            <person name="Li J.Y."/>
            <person name="Mi M.G."/>
            <person name="Lin Z.L."/>
            <person name="Jiang N."/>
            <person name="Gai X."/>
            <person name="Ma J.H."/>
            <person name="Lei L.P."/>
            <person name="Xia Z.Y."/>
        </authorList>
    </citation>
    <scope>NUCLEOTIDE SEQUENCE [LARGE SCALE GENOMIC DNA]</scope>
    <source>
        <strain evidence="5 6">LLRS-1</strain>
    </source>
</reference>
<evidence type="ECO:0000259" key="4">
    <source>
        <dbReference type="Pfam" id="PF23598"/>
    </source>
</evidence>
<keyword evidence="6" id="KW-1185">Reference proteome</keyword>
<dbReference type="InterPro" id="IPR001611">
    <property type="entry name" value="Leu-rich_rpt"/>
</dbReference>
<accession>A0ABX7ZKK4</accession>
<name>A0ABX7ZKK4_9RALS</name>